<protein>
    <submittedName>
        <fullName evidence="1">ATP binding protein, putative</fullName>
    </submittedName>
</protein>
<reference evidence="1" key="1">
    <citation type="submission" date="2014-09" db="EMBL/GenBank/DDBJ databases">
        <authorList>
            <person name="Magalhaes I.L.F."/>
            <person name="Oliveira U."/>
            <person name="Santos F.R."/>
            <person name="Vidigal T.H.D.A."/>
            <person name="Brescovit A.D."/>
            <person name="Santos A.J."/>
        </authorList>
    </citation>
    <scope>NUCLEOTIDE SEQUENCE</scope>
    <source>
        <tissue evidence="1">Shoot tissue taken approximately 20 cm above the soil surface</tissue>
    </source>
</reference>
<reference evidence="1" key="2">
    <citation type="journal article" date="2015" name="Data Brief">
        <title>Shoot transcriptome of the giant reed, Arundo donax.</title>
        <authorList>
            <person name="Barrero R.A."/>
            <person name="Guerrero F.D."/>
            <person name="Moolhuijzen P."/>
            <person name="Goolsby J.A."/>
            <person name="Tidwell J."/>
            <person name="Bellgard S.E."/>
            <person name="Bellgard M.I."/>
        </authorList>
    </citation>
    <scope>NUCLEOTIDE SEQUENCE</scope>
    <source>
        <tissue evidence="1">Shoot tissue taken approximately 20 cm above the soil surface</tissue>
    </source>
</reference>
<proteinExistence type="predicted"/>
<accession>A0A0A9G4U3</accession>
<name>A0A0A9G4U3_ARUDO</name>
<organism evidence="1">
    <name type="scientific">Arundo donax</name>
    <name type="common">Giant reed</name>
    <name type="synonym">Donax arundinaceus</name>
    <dbReference type="NCBI Taxonomy" id="35708"/>
    <lineage>
        <taxon>Eukaryota</taxon>
        <taxon>Viridiplantae</taxon>
        <taxon>Streptophyta</taxon>
        <taxon>Embryophyta</taxon>
        <taxon>Tracheophyta</taxon>
        <taxon>Spermatophyta</taxon>
        <taxon>Magnoliopsida</taxon>
        <taxon>Liliopsida</taxon>
        <taxon>Poales</taxon>
        <taxon>Poaceae</taxon>
        <taxon>PACMAD clade</taxon>
        <taxon>Arundinoideae</taxon>
        <taxon>Arundineae</taxon>
        <taxon>Arundo</taxon>
    </lineage>
</organism>
<dbReference type="AlphaFoldDB" id="A0A0A9G4U3"/>
<dbReference type="EMBL" id="GBRH01182248">
    <property type="protein sequence ID" value="JAE15648.1"/>
    <property type="molecule type" value="Transcribed_RNA"/>
</dbReference>
<sequence>MKTGEVLQLFFMKMHQRDCSNSSLLLFVVAIRCSKHVLQLVCCCAQRDLN</sequence>
<evidence type="ECO:0000313" key="1">
    <source>
        <dbReference type="EMBL" id="JAE15648.1"/>
    </source>
</evidence>